<accession>A0A6A4VSS7</accession>
<proteinExistence type="predicted"/>
<sequence length="54" mass="5739">MEAFRLIVLCSVLAAAACQRRGQGSPHLLPRAAEEREQGTDHGGAAQVRKPGQV</sequence>
<organism evidence="3 4">
    <name type="scientific">Amphibalanus amphitrite</name>
    <name type="common">Striped barnacle</name>
    <name type="synonym">Balanus amphitrite</name>
    <dbReference type="NCBI Taxonomy" id="1232801"/>
    <lineage>
        <taxon>Eukaryota</taxon>
        <taxon>Metazoa</taxon>
        <taxon>Ecdysozoa</taxon>
        <taxon>Arthropoda</taxon>
        <taxon>Crustacea</taxon>
        <taxon>Multicrustacea</taxon>
        <taxon>Cirripedia</taxon>
        <taxon>Thoracica</taxon>
        <taxon>Thoracicalcarea</taxon>
        <taxon>Balanomorpha</taxon>
        <taxon>Balanoidea</taxon>
        <taxon>Balanidae</taxon>
        <taxon>Amphibalaninae</taxon>
        <taxon>Amphibalanus</taxon>
    </lineage>
</organism>
<feature type="region of interest" description="Disordered" evidence="1">
    <location>
        <begin position="20"/>
        <end position="54"/>
    </location>
</feature>
<name>A0A6A4VSS7_AMPAM</name>
<gene>
    <name evidence="3" type="ORF">FJT64_008488</name>
</gene>
<evidence type="ECO:0000256" key="1">
    <source>
        <dbReference type="SAM" id="MobiDB-lite"/>
    </source>
</evidence>
<dbReference type="Proteomes" id="UP000440578">
    <property type="component" value="Unassembled WGS sequence"/>
</dbReference>
<keyword evidence="2" id="KW-0732">Signal</keyword>
<dbReference type="PROSITE" id="PS51257">
    <property type="entry name" value="PROKAR_LIPOPROTEIN"/>
    <property type="match status" value="1"/>
</dbReference>
<dbReference type="AlphaFoldDB" id="A0A6A4VSS7"/>
<feature type="signal peptide" evidence="2">
    <location>
        <begin position="1"/>
        <end position="18"/>
    </location>
</feature>
<comment type="caution">
    <text evidence="3">The sequence shown here is derived from an EMBL/GenBank/DDBJ whole genome shotgun (WGS) entry which is preliminary data.</text>
</comment>
<reference evidence="3 4" key="1">
    <citation type="submission" date="2019-07" db="EMBL/GenBank/DDBJ databases">
        <title>Draft genome assembly of a fouling barnacle, Amphibalanus amphitrite (Darwin, 1854): The first reference genome for Thecostraca.</title>
        <authorList>
            <person name="Kim W."/>
        </authorList>
    </citation>
    <scope>NUCLEOTIDE SEQUENCE [LARGE SCALE GENOMIC DNA]</scope>
    <source>
        <strain evidence="3">SNU_AA5</strain>
        <tissue evidence="3">Soma without cirri and trophi</tissue>
    </source>
</reference>
<protein>
    <submittedName>
        <fullName evidence="3">Uncharacterized protein</fullName>
    </submittedName>
</protein>
<evidence type="ECO:0000313" key="3">
    <source>
        <dbReference type="EMBL" id="KAF0293762.1"/>
    </source>
</evidence>
<keyword evidence="4" id="KW-1185">Reference proteome</keyword>
<evidence type="ECO:0000313" key="4">
    <source>
        <dbReference type="Proteomes" id="UP000440578"/>
    </source>
</evidence>
<dbReference type="EMBL" id="VIIS01001723">
    <property type="protein sequence ID" value="KAF0293762.1"/>
    <property type="molecule type" value="Genomic_DNA"/>
</dbReference>
<feature type="chain" id="PRO_5025379734" evidence="2">
    <location>
        <begin position="19"/>
        <end position="54"/>
    </location>
</feature>
<evidence type="ECO:0000256" key="2">
    <source>
        <dbReference type="SAM" id="SignalP"/>
    </source>
</evidence>